<dbReference type="Gene3D" id="3.40.50.300">
    <property type="entry name" value="P-loop containing nucleotide triphosphate hydrolases"/>
    <property type="match status" value="1"/>
</dbReference>
<dbReference type="RefSeq" id="WP_006285859.1">
    <property type="nucleotide sequence ID" value="NZ_BALG01000098.1"/>
</dbReference>
<reference evidence="5 6" key="1">
    <citation type="submission" date="2012-10" db="EMBL/GenBank/DDBJ databases">
        <title>Draft Genome Sequence of Paenibacillus popilliae ATCC 14706T.</title>
        <authorList>
            <person name="Iiyama K."/>
            <person name="Mori K."/>
            <person name="Mon H."/>
            <person name="Chieda Y."/>
            <person name="Lee J.M."/>
            <person name="Kusakabe T."/>
            <person name="Tashiro K."/>
            <person name="Asano S."/>
            <person name="Yasunaga-Aoki C."/>
            <person name="Shimizu S."/>
        </authorList>
    </citation>
    <scope>NUCLEOTIDE SEQUENCE [LARGE SCALE GENOMIC DNA]</scope>
    <source>
        <strain evidence="5 6">ATCC 14706</strain>
    </source>
</reference>
<keyword evidence="3" id="KW-0067">ATP-binding</keyword>
<dbReference type="GO" id="GO:0016887">
    <property type="term" value="F:ATP hydrolysis activity"/>
    <property type="evidence" value="ECO:0007669"/>
    <property type="project" value="InterPro"/>
</dbReference>
<keyword evidence="6" id="KW-1185">Reference proteome</keyword>
<dbReference type="SUPFAM" id="SSF52540">
    <property type="entry name" value="P-loop containing nucleoside triphosphate hydrolases"/>
    <property type="match status" value="1"/>
</dbReference>
<evidence type="ECO:0000256" key="2">
    <source>
        <dbReference type="ARBA" id="ARBA00022741"/>
    </source>
</evidence>
<sequence length="122" mass="13478">MTEPAIQVTQLTKRFKHASIFENISFALLPQQIYGFIGHNGSGKSVLFKMICGFLAPDAGTIHVFGQQIGKDADFPARTGVIIETPGFLEHHSAFQNLKYLASIRNVMSEADIKDVLRTVDL</sequence>
<evidence type="ECO:0000313" key="5">
    <source>
        <dbReference type="EMBL" id="GAC42415.1"/>
    </source>
</evidence>
<feature type="domain" description="ABC transporter" evidence="4">
    <location>
        <begin position="22"/>
        <end position="117"/>
    </location>
</feature>
<dbReference type="InterPro" id="IPR027417">
    <property type="entry name" value="P-loop_NTPase"/>
</dbReference>
<protein>
    <submittedName>
        <fullName evidence="5">ATPase component</fullName>
    </submittedName>
</protein>
<feature type="non-terminal residue" evidence="5">
    <location>
        <position position="122"/>
    </location>
</feature>
<dbReference type="InterPro" id="IPR051782">
    <property type="entry name" value="ABC_Transporter_VariousFunc"/>
</dbReference>
<keyword evidence="1" id="KW-0813">Transport</keyword>
<organism evidence="5 6">
    <name type="scientific">Paenibacillus popilliae ATCC 14706</name>
    <dbReference type="NCBI Taxonomy" id="1212764"/>
    <lineage>
        <taxon>Bacteria</taxon>
        <taxon>Bacillati</taxon>
        <taxon>Bacillota</taxon>
        <taxon>Bacilli</taxon>
        <taxon>Bacillales</taxon>
        <taxon>Paenibacillaceae</taxon>
        <taxon>Paenibacillus</taxon>
    </lineage>
</organism>
<evidence type="ECO:0000256" key="1">
    <source>
        <dbReference type="ARBA" id="ARBA00022448"/>
    </source>
</evidence>
<dbReference type="PANTHER" id="PTHR42939:SF1">
    <property type="entry name" value="ABC TRANSPORTER ATP-BINDING PROTEIN ALBC-RELATED"/>
    <property type="match status" value="1"/>
</dbReference>
<evidence type="ECO:0000256" key="3">
    <source>
        <dbReference type="ARBA" id="ARBA00022840"/>
    </source>
</evidence>
<dbReference type="PANTHER" id="PTHR42939">
    <property type="entry name" value="ABC TRANSPORTER ATP-BINDING PROTEIN ALBC-RELATED"/>
    <property type="match status" value="1"/>
</dbReference>
<dbReference type="EMBL" id="BALG01000098">
    <property type="protein sequence ID" value="GAC42415.1"/>
    <property type="molecule type" value="Genomic_DNA"/>
</dbReference>
<proteinExistence type="predicted"/>
<gene>
    <name evidence="5" type="ORF">PPOP_1772</name>
</gene>
<evidence type="ECO:0000259" key="4">
    <source>
        <dbReference type="Pfam" id="PF00005"/>
    </source>
</evidence>
<dbReference type="OrthoDB" id="9804819at2"/>
<comment type="caution">
    <text evidence="5">The sequence shown here is derived from an EMBL/GenBank/DDBJ whole genome shotgun (WGS) entry which is preliminary data.</text>
</comment>
<dbReference type="GO" id="GO:0005524">
    <property type="term" value="F:ATP binding"/>
    <property type="evidence" value="ECO:0007669"/>
    <property type="project" value="UniProtKB-KW"/>
</dbReference>
<dbReference type="AlphaFoldDB" id="M9LHP6"/>
<dbReference type="Pfam" id="PF00005">
    <property type="entry name" value="ABC_tran"/>
    <property type="match status" value="1"/>
</dbReference>
<evidence type="ECO:0000313" key="6">
    <source>
        <dbReference type="Proteomes" id="UP000029453"/>
    </source>
</evidence>
<dbReference type="Proteomes" id="UP000029453">
    <property type="component" value="Unassembled WGS sequence"/>
</dbReference>
<dbReference type="InterPro" id="IPR003439">
    <property type="entry name" value="ABC_transporter-like_ATP-bd"/>
</dbReference>
<keyword evidence="2" id="KW-0547">Nucleotide-binding</keyword>
<accession>M9LHP6</accession>
<name>M9LHP6_PAEPP</name>